<name>A0A6P2GHA7_9BURK</name>
<dbReference type="AlphaFoldDB" id="A0A6P2GHA7"/>
<dbReference type="Proteomes" id="UP000494201">
    <property type="component" value="Unassembled WGS sequence"/>
</dbReference>
<evidence type="ECO:0000313" key="2">
    <source>
        <dbReference type="Proteomes" id="UP000494201"/>
    </source>
</evidence>
<evidence type="ECO:0000313" key="1">
    <source>
        <dbReference type="EMBL" id="VVU53195.1"/>
    </source>
</evidence>
<sequence>MRLFYVHRGRLAARVCHERQAGFFLPPPSLRVM</sequence>
<dbReference type="EMBL" id="CABVLY010000031">
    <property type="protein sequence ID" value="VVU53195.1"/>
    <property type="molecule type" value="Genomic_DNA"/>
</dbReference>
<proteinExistence type="predicted"/>
<organism evidence="1 2">
    <name type="scientific">Burkholderia anthina</name>
    <dbReference type="NCBI Taxonomy" id="179879"/>
    <lineage>
        <taxon>Bacteria</taxon>
        <taxon>Pseudomonadati</taxon>
        <taxon>Pseudomonadota</taxon>
        <taxon>Betaproteobacteria</taxon>
        <taxon>Burkholderiales</taxon>
        <taxon>Burkholderiaceae</taxon>
        <taxon>Burkholderia</taxon>
        <taxon>Burkholderia cepacia complex</taxon>
    </lineage>
</organism>
<accession>A0A6P2GHA7</accession>
<reference evidence="1 2" key="1">
    <citation type="submission" date="2019-09" db="EMBL/GenBank/DDBJ databases">
        <authorList>
            <person name="Depoorter E."/>
        </authorList>
    </citation>
    <scope>NUCLEOTIDE SEQUENCE [LARGE SCALE GENOMIC DNA]</scope>
    <source>
        <strain evidence="1">LMG 20980</strain>
    </source>
</reference>
<gene>
    <name evidence="1" type="ORF">BAN20980_05922</name>
</gene>
<protein>
    <submittedName>
        <fullName evidence="1">Uncharacterized protein</fullName>
    </submittedName>
</protein>